<proteinExistence type="predicted"/>
<dbReference type="Gene3D" id="2.60.120.10">
    <property type="entry name" value="Jelly Rolls"/>
    <property type="match status" value="1"/>
</dbReference>
<dbReference type="SUPFAM" id="SSF51182">
    <property type="entry name" value="RmlC-like cupins"/>
    <property type="match status" value="1"/>
</dbReference>
<name>A0A427BC74_ENSVE</name>
<dbReference type="GO" id="GO:0005975">
    <property type="term" value="P:carbohydrate metabolic process"/>
    <property type="evidence" value="ECO:0007669"/>
    <property type="project" value="InterPro"/>
</dbReference>
<dbReference type="InterPro" id="IPR011051">
    <property type="entry name" value="RmlC_Cupin_sf"/>
</dbReference>
<dbReference type="AlphaFoldDB" id="A0A427BC74"/>
<dbReference type="Pfam" id="PF02502">
    <property type="entry name" value="LacAB_rpiB"/>
    <property type="match status" value="1"/>
</dbReference>
<dbReference type="Gene3D" id="3.40.1400.10">
    <property type="entry name" value="Sugar-phosphate isomerase, RpiB/LacA/LacB"/>
    <property type="match status" value="1"/>
</dbReference>
<dbReference type="GO" id="GO:0016853">
    <property type="term" value="F:isomerase activity"/>
    <property type="evidence" value="ECO:0007669"/>
    <property type="project" value="InterPro"/>
</dbReference>
<dbReference type="EMBL" id="AMZH03000022">
    <property type="protein sequence ID" value="RRT86038.1"/>
    <property type="molecule type" value="Genomic_DNA"/>
</dbReference>
<dbReference type="SUPFAM" id="SSF89623">
    <property type="entry name" value="Ribose/Galactose isomerase RpiB/AlsB"/>
    <property type="match status" value="1"/>
</dbReference>
<gene>
    <name evidence="1" type="ORF">B296_00002041</name>
</gene>
<dbReference type="Proteomes" id="UP000287651">
    <property type="component" value="Unassembled WGS sequence"/>
</dbReference>
<sequence>MASDGICIAVPTEENGTAAPSSDTPALKIYAGADFFGCNLKDALVAYLRSLPGVEVVDLGADKYYSIAEQVGRLVSSSAAGGSSPETRGLLSCGTGVGVSIFANKFPRVYAATCSSAGDAVNARSISACNVLAVSGMNTAPDDAVKIVDAWLHTPFKAPCPASGGVDWPDDIQAFLDNATAEMAAIPNPSSAASTCAICCLRKGIEFEPVGIMPGGEMKIVRESPTSAIVRFKAGSVEPAHHHTFGHDLVVMKGKKKVWNLTKKESYDLEDGDFLFTPAGDVHRVKYFTDTEFFIRWDGDWDIFLDEDLEAAKEAIDKELASGKN</sequence>
<dbReference type="InterPro" id="IPR013096">
    <property type="entry name" value="Cupin_2"/>
</dbReference>
<dbReference type="InterPro" id="IPR003500">
    <property type="entry name" value="RpiB_LacA_LacB"/>
</dbReference>
<dbReference type="PANTHER" id="PTHR30345">
    <property type="entry name" value="RIBOSE-5-PHOSPHATE ISOMERASE B"/>
    <property type="match status" value="1"/>
</dbReference>
<dbReference type="Pfam" id="PF07883">
    <property type="entry name" value="Cupin_2"/>
    <property type="match status" value="1"/>
</dbReference>
<dbReference type="PIRSF" id="PIRSF011609">
    <property type="entry name" value="DRT102"/>
    <property type="match status" value="1"/>
</dbReference>
<dbReference type="InterPro" id="IPR036569">
    <property type="entry name" value="RpiB_LacA_LacB_sf"/>
</dbReference>
<organism evidence="1 2">
    <name type="scientific">Ensete ventricosum</name>
    <name type="common">Abyssinian banana</name>
    <name type="synonym">Musa ensete</name>
    <dbReference type="NCBI Taxonomy" id="4639"/>
    <lineage>
        <taxon>Eukaryota</taxon>
        <taxon>Viridiplantae</taxon>
        <taxon>Streptophyta</taxon>
        <taxon>Embryophyta</taxon>
        <taxon>Tracheophyta</taxon>
        <taxon>Spermatophyta</taxon>
        <taxon>Magnoliopsida</taxon>
        <taxon>Liliopsida</taxon>
        <taxon>Zingiberales</taxon>
        <taxon>Musaceae</taxon>
        <taxon>Ensete</taxon>
    </lineage>
</organism>
<dbReference type="InterPro" id="IPR014710">
    <property type="entry name" value="RmlC-like_jellyroll"/>
</dbReference>
<evidence type="ECO:0000313" key="2">
    <source>
        <dbReference type="Proteomes" id="UP000287651"/>
    </source>
</evidence>
<reference evidence="1 2" key="1">
    <citation type="journal article" date="2014" name="Agronomy (Basel)">
        <title>A Draft Genome Sequence for Ensete ventricosum, the Drought-Tolerant Tree Against Hunger.</title>
        <authorList>
            <person name="Harrison J."/>
            <person name="Moore K.A."/>
            <person name="Paszkiewicz K."/>
            <person name="Jones T."/>
            <person name="Grant M."/>
            <person name="Ambacheew D."/>
            <person name="Muzemil S."/>
            <person name="Studholme D.J."/>
        </authorList>
    </citation>
    <scope>NUCLEOTIDE SEQUENCE [LARGE SCALE GENOMIC DNA]</scope>
</reference>
<evidence type="ECO:0000313" key="1">
    <source>
        <dbReference type="EMBL" id="RRT86038.1"/>
    </source>
</evidence>
<protein>
    <submittedName>
        <fullName evidence="1">Uncharacterized protein</fullName>
    </submittedName>
</protein>
<dbReference type="PANTHER" id="PTHR30345:SF0">
    <property type="entry name" value="DNA DAMAGE-REPAIR_TOLERATION PROTEIN DRT102"/>
    <property type="match status" value="1"/>
</dbReference>
<comment type="caution">
    <text evidence="1">The sequence shown here is derived from an EMBL/GenBank/DDBJ whole genome shotgun (WGS) entry which is preliminary data.</text>
</comment>
<accession>A0A427BC74</accession>
<dbReference type="InterPro" id="IPR012100">
    <property type="entry name" value="DRT102"/>
</dbReference>